<dbReference type="PANTHER" id="PTHR13767:SF2">
    <property type="entry name" value="PSEUDOURIDYLATE SYNTHASE TRUB1"/>
    <property type="match status" value="1"/>
</dbReference>
<organism evidence="7 8">
    <name type="scientific">Heterostelium pallidum (strain ATCC 26659 / Pp 5 / PN500)</name>
    <name type="common">Cellular slime mold</name>
    <name type="synonym">Polysphondylium pallidum</name>
    <dbReference type="NCBI Taxonomy" id="670386"/>
    <lineage>
        <taxon>Eukaryota</taxon>
        <taxon>Amoebozoa</taxon>
        <taxon>Evosea</taxon>
        <taxon>Eumycetozoa</taxon>
        <taxon>Dictyostelia</taxon>
        <taxon>Acytosteliales</taxon>
        <taxon>Acytosteliaceae</taxon>
        <taxon>Heterostelium</taxon>
    </lineage>
</organism>
<evidence type="ECO:0000256" key="1">
    <source>
        <dbReference type="ARBA" id="ARBA00008999"/>
    </source>
</evidence>
<sequence length="270" mass="30851">MFLRFYPKLKHLKSSIRFPQNGILPIYKDIGVSSANVTNIIKYLSEDKNLKVGHGGTLDMDARGLLIVGFGNGCKDLNHFLGADKTYNATAFFGYVPPRYSAIKVDGERLSDWAAKGASVIPKARDLKVYSARCTLYKAPFGEFEMEVSSGFYVRSYLTDIAKSLNTVSYVTDIYRTRVGPFSVESALRVDELNEGAIYNGLMATKRLYKDYFKMNELTEIEKRNQEHNKHLNMNRPKNALLFDYSTPKHSRTRPRKSTHFHSNRENFDE</sequence>
<evidence type="ECO:0000313" key="7">
    <source>
        <dbReference type="EMBL" id="EFA81436.1"/>
    </source>
</evidence>
<dbReference type="InterPro" id="IPR020103">
    <property type="entry name" value="PsdUridine_synth_cat_dom_sf"/>
</dbReference>
<accession>D3BA49</accession>
<dbReference type="Proteomes" id="UP000001396">
    <property type="component" value="Unassembled WGS sequence"/>
</dbReference>
<feature type="domain" description="Pseudouridine synthase II N-terminal" evidence="6">
    <location>
        <begin position="95"/>
        <end position="154"/>
    </location>
</feature>
<protein>
    <recommendedName>
        <fullName evidence="2">tRNA pseudouridine(55) synthase</fullName>
        <ecNumber evidence="2">5.4.99.25</ecNumber>
    </recommendedName>
</protein>
<dbReference type="GeneID" id="31360909"/>
<dbReference type="STRING" id="670386.D3BA49"/>
<dbReference type="Gene3D" id="3.30.2350.10">
    <property type="entry name" value="Pseudouridine synthase"/>
    <property type="match status" value="2"/>
</dbReference>
<dbReference type="InterPro" id="IPR014780">
    <property type="entry name" value="tRNA_psdUridine_synth_TruB"/>
</dbReference>
<comment type="similarity">
    <text evidence="1">Belongs to the pseudouridine synthase TruB family.</text>
</comment>
<keyword evidence="4" id="KW-0413">Isomerase</keyword>
<proteinExistence type="inferred from homology"/>
<dbReference type="InterPro" id="IPR002501">
    <property type="entry name" value="PsdUridine_synth_N"/>
</dbReference>
<dbReference type="AlphaFoldDB" id="D3BA49"/>
<dbReference type="Pfam" id="PF01509">
    <property type="entry name" value="TruB_N"/>
    <property type="match status" value="2"/>
</dbReference>
<feature type="region of interest" description="Disordered" evidence="5">
    <location>
        <begin position="246"/>
        <end position="270"/>
    </location>
</feature>
<dbReference type="GO" id="GO:1990481">
    <property type="term" value="P:mRNA pseudouridine synthesis"/>
    <property type="evidence" value="ECO:0007669"/>
    <property type="project" value="TreeGrafter"/>
</dbReference>
<dbReference type="SUPFAM" id="SSF55120">
    <property type="entry name" value="Pseudouridine synthase"/>
    <property type="match status" value="1"/>
</dbReference>
<dbReference type="GO" id="GO:0005634">
    <property type="term" value="C:nucleus"/>
    <property type="evidence" value="ECO:0007669"/>
    <property type="project" value="TreeGrafter"/>
</dbReference>
<reference evidence="7 8" key="1">
    <citation type="journal article" date="2011" name="Genome Res.">
        <title>Phylogeny-wide analysis of social amoeba genomes highlights ancient origins for complex intercellular communication.</title>
        <authorList>
            <person name="Heidel A.J."/>
            <person name="Lawal H.M."/>
            <person name="Felder M."/>
            <person name="Schilde C."/>
            <person name="Helps N.R."/>
            <person name="Tunggal B."/>
            <person name="Rivero F."/>
            <person name="John U."/>
            <person name="Schleicher M."/>
            <person name="Eichinger L."/>
            <person name="Platzer M."/>
            <person name="Noegel A.A."/>
            <person name="Schaap P."/>
            <person name="Gloeckner G."/>
        </authorList>
    </citation>
    <scope>NUCLEOTIDE SEQUENCE [LARGE SCALE GENOMIC DNA]</scope>
    <source>
        <strain evidence="8">ATCC 26659 / Pp 5 / PN500</strain>
    </source>
</reference>
<keyword evidence="8" id="KW-1185">Reference proteome</keyword>
<name>D3BA49_HETP5</name>
<feature type="compositionally biased region" description="Basic residues" evidence="5">
    <location>
        <begin position="249"/>
        <end position="262"/>
    </location>
</feature>
<dbReference type="OMA" id="CSHGTYI"/>
<evidence type="ECO:0000313" key="8">
    <source>
        <dbReference type="Proteomes" id="UP000001396"/>
    </source>
</evidence>
<dbReference type="RefSeq" id="XP_020433554.1">
    <property type="nucleotide sequence ID" value="XM_020576305.1"/>
</dbReference>
<evidence type="ECO:0000256" key="4">
    <source>
        <dbReference type="ARBA" id="ARBA00023235"/>
    </source>
</evidence>
<dbReference type="GO" id="GO:0006400">
    <property type="term" value="P:tRNA modification"/>
    <property type="evidence" value="ECO:0007669"/>
    <property type="project" value="TreeGrafter"/>
</dbReference>
<dbReference type="EMBL" id="ADBJ01000025">
    <property type="protein sequence ID" value="EFA81436.1"/>
    <property type="molecule type" value="Genomic_DNA"/>
</dbReference>
<evidence type="ECO:0000256" key="3">
    <source>
        <dbReference type="ARBA" id="ARBA00022694"/>
    </source>
</evidence>
<dbReference type="PANTHER" id="PTHR13767">
    <property type="entry name" value="TRNA-PSEUDOURIDINE SYNTHASE"/>
    <property type="match status" value="1"/>
</dbReference>
<dbReference type="GO" id="GO:0160148">
    <property type="term" value="F:tRNA pseudouridine(55) synthase activity"/>
    <property type="evidence" value="ECO:0007669"/>
    <property type="project" value="UniProtKB-EC"/>
</dbReference>
<comment type="caution">
    <text evidence="7">The sequence shown here is derived from an EMBL/GenBank/DDBJ whole genome shotgun (WGS) entry which is preliminary data.</text>
</comment>
<feature type="domain" description="Pseudouridine synthase II N-terminal" evidence="6">
    <location>
        <begin position="50"/>
        <end position="94"/>
    </location>
</feature>
<evidence type="ECO:0000256" key="5">
    <source>
        <dbReference type="SAM" id="MobiDB-lite"/>
    </source>
</evidence>
<keyword evidence="3" id="KW-0819">tRNA processing</keyword>
<dbReference type="EC" id="5.4.99.25" evidence="2"/>
<evidence type="ECO:0000259" key="6">
    <source>
        <dbReference type="Pfam" id="PF01509"/>
    </source>
</evidence>
<dbReference type="InParanoid" id="D3BA49"/>
<dbReference type="GO" id="GO:0003723">
    <property type="term" value="F:RNA binding"/>
    <property type="evidence" value="ECO:0007669"/>
    <property type="project" value="InterPro"/>
</dbReference>
<gene>
    <name evidence="7" type="ORF">PPL_05424</name>
</gene>
<evidence type="ECO:0000256" key="2">
    <source>
        <dbReference type="ARBA" id="ARBA00012787"/>
    </source>
</evidence>